<dbReference type="InterPro" id="IPR001962">
    <property type="entry name" value="Asn_synthase"/>
</dbReference>
<sequence length="370" mass="42733">RDRFVELLGQAVARSLTGRDAILLSGGVDSPAVAAFAAPEHRRRTGRAIGALSAVFPDLPAVDERRYIELVTEHCGIELHTYRPRSRGLDDVEKWCRLFGSPVPIVSVPELAENHALARQLGYRNLLTGDFAEFAFGSPDHLVSYLVTHARWRALGGLLLTERRRGVSWRRLARHLFATFIPGRLANSYLHWRRLDFPQRIPDWLDAHKINETPYRTDLLQPSRRRWTQAQLVGSEGSTITLEADEVCAAQEGVTVRRPFADIDLWEFFLSLPAELKCPDLRYKTLARRLLRGRLPDPILDRRDKTYFDDHVMAQVDYPTLKRWLAVPRHRIPGVDYRRLAQRIEQGNFNRFDWHWAKDLARIHAFLNAW</sequence>
<name>A0A537L517_9BACT</name>
<feature type="non-terminal residue" evidence="6">
    <location>
        <position position="1"/>
    </location>
</feature>
<dbReference type="InterPro" id="IPR051786">
    <property type="entry name" value="ASN_synthetase/amidase"/>
</dbReference>
<dbReference type="InterPro" id="IPR014729">
    <property type="entry name" value="Rossmann-like_a/b/a_fold"/>
</dbReference>
<gene>
    <name evidence="6" type="ORF">E6H01_05735</name>
</gene>
<proteinExistence type="predicted"/>
<accession>A0A537L517</accession>
<evidence type="ECO:0000313" key="6">
    <source>
        <dbReference type="EMBL" id="TMJ03090.1"/>
    </source>
</evidence>
<dbReference type="Pfam" id="PF00733">
    <property type="entry name" value="Asn_synthase"/>
    <property type="match status" value="1"/>
</dbReference>
<dbReference type="Gene3D" id="3.40.50.620">
    <property type="entry name" value="HUPs"/>
    <property type="match status" value="2"/>
</dbReference>
<evidence type="ECO:0000259" key="5">
    <source>
        <dbReference type="Pfam" id="PF00733"/>
    </source>
</evidence>
<dbReference type="EMBL" id="VBAL01000064">
    <property type="protein sequence ID" value="TMJ03090.1"/>
    <property type="molecule type" value="Genomic_DNA"/>
</dbReference>
<keyword evidence="3" id="KW-0061">Asparagine biosynthesis</keyword>
<keyword evidence="3" id="KW-0028">Amino-acid biosynthesis</keyword>
<evidence type="ECO:0000256" key="4">
    <source>
        <dbReference type="ARBA" id="ARBA00048741"/>
    </source>
</evidence>
<protein>
    <recommendedName>
        <fullName evidence="2">asparagine synthase (glutamine-hydrolyzing)</fullName>
        <ecNumber evidence="2">6.3.5.4</ecNumber>
    </recommendedName>
</protein>
<dbReference type="Proteomes" id="UP000319353">
    <property type="component" value="Unassembled WGS sequence"/>
</dbReference>
<dbReference type="EC" id="6.3.5.4" evidence="2"/>
<dbReference type="GO" id="GO:0004066">
    <property type="term" value="F:asparagine synthase (glutamine-hydrolyzing) activity"/>
    <property type="evidence" value="ECO:0007669"/>
    <property type="project" value="UniProtKB-EC"/>
</dbReference>
<comment type="catalytic activity">
    <reaction evidence="4">
        <text>L-aspartate + L-glutamine + ATP + H2O = L-asparagine + L-glutamate + AMP + diphosphate + H(+)</text>
        <dbReference type="Rhea" id="RHEA:12228"/>
        <dbReference type="ChEBI" id="CHEBI:15377"/>
        <dbReference type="ChEBI" id="CHEBI:15378"/>
        <dbReference type="ChEBI" id="CHEBI:29985"/>
        <dbReference type="ChEBI" id="CHEBI:29991"/>
        <dbReference type="ChEBI" id="CHEBI:30616"/>
        <dbReference type="ChEBI" id="CHEBI:33019"/>
        <dbReference type="ChEBI" id="CHEBI:58048"/>
        <dbReference type="ChEBI" id="CHEBI:58359"/>
        <dbReference type="ChEBI" id="CHEBI:456215"/>
        <dbReference type="EC" id="6.3.5.4"/>
    </reaction>
</comment>
<organism evidence="6 7">
    <name type="scientific">Candidatus Segetimicrobium genomatis</name>
    <dbReference type="NCBI Taxonomy" id="2569760"/>
    <lineage>
        <taxon>Bacteria</taxon>
        <taxon>Bacillati</taxon>
        <taxon>Candidatus Sysuimicrobiota</taxon>
        <taxon>Candidatus Sysuimicrobiia</taxon>
        <taxon>Candidatus Sysuimicrobiales</taxon>
        <taxon>Candidatus Segetimicrobiaceae</taxon>
        <taxon>Candidatus Segetimicrobium</taxon>
    </lineage>
</organism>
<evidence type="ECO:0000256" key="3">
    <source>
        <dbReference type="ARBA" id="ARBA00022888"/>
    </source>
</evidence>
<evidence type="ECO:0000256" key="2">
    <source>
        <dbReference type="ARBA" id="ARBA00012737"/>
    </source>
</evidence>
<dbReference type="SUPFAM" id="SSF52402">
    <property type="entry name" value="Adenine nucleotide alpha hydrolases-like"/>
    <property type="match status" value="1"/>
</dbReference>
<dbReference type="AlphaFoldDB" id="A0A537L517"/>
<dbReference type="PANTHER" id="PTHR43284">
    <property type="entry name" value="ASPARAGINE SYNTHETASE (GLUTAMINE-HYDROLYZING)"/>
    <property type="match status" value="1"/>
</dbReference>
<evidence type="ECO:0000313" key="7">
    <source>
        <dbReference type="Proteomes" id="UP000319353"/>
    </source>
</evidence>
<comment type="caution">
    <text evidence="6">The sequence shown here is derived from an EMBL/GenBank/DDBJ whole genome shotgun (WGS) entry which is preliminary data.</text>
</comment>
<dbReference type="GO" id="GO:0006529">
    <property type="term" value="P:asparagine biosynthetic process"/>
    <property type="evidence" value="ECO:0007669"/>
    <property type="project" value="UniProtKB-KW"/>
</dbReference>
<evidence type="ECO:0000256" key="1">
    <source>
        <dbReference type="ARBA" id="ARBA00005187"/>
    </source>
</evidence>
<comment type="pathway">
    <text evidence="1">Amino-acid biosynthesis; L-asparagine biosynthesis; L-asparagine from L-aspartate (L-Gln route): step 1/1.</text>
</comment>
<dbReference type="PANTHER" id="PTHR43284:SF1">
    <property type="entry name" value="ASPARAGINE SYNTHETASE"/>
    <property type="match status" value="1"/>
</dbReference>
<reference evidence="6 7" key="1">
    <citation type="journal article" date="2019" name="Nat. Microbiol.">
        <title>Mediterranean grassland soil C-N compound turnover is dependent on rainfall and depth, and is mediated by genomically divergent microorganisms.</title>
        <authorList>
            <person name="Diamond S."/>
            <person name="Andeer P.F."/>
            <person name="Li Z."/>
            <person name="Crits-Christoph A."/>
            <person name="Burstein D."/>
            <person name="Anantharaman K."/>
            <person name="Lane K.R."/>
            <person name="Thomas B.C."/>
            <person name="Pan C."/>
            <person name="Northen T.R."/>
            <person name="Banfield J.F."/>
        </authorList>
    </citation>
    <scope>NUCLEOTIDE SEQUENCE [LARGE SCALE GENOMIC DNA]</scope>
    <source>
        <strain evidence="6">NP_4</strain>
    </source>
</reference>
<feature type="domain" description="Asparagine synthetase" evidence="5">
    <location>
        <begin position="6"/>
        <end position="326"/>
    </location>
</feature>